<dbReference type="Pfam" id="PF11706">
    <property type="entry name" value="zf-CGNR"/>
    <property type="match status" value="1"/>
</dbReference>
<reference evidence="3 4" key="1">
    <citation type="submission" date="2024-05" db="EMBL/GenBank/DDBJ databases">
        <authorList>
            <person name="Yi C."/>
        </authorList>
    </citation>
    <scope>NUCLEOTIDE SEQUENCE [LARGE SCALE GENOMIC DNA]</scope>
    <source>
        <strain evidence="3 4">XS13</strain>
    </source>
</reference>
<dbReference type="InterPro" id="IPR023286">
    <property type="entry name" value="ABATE_dom_sf"/>
</dbReference>
<comment type="caution">
    <text evidence="3">The sequence shown here is derived from an EMBL/GenBank/DDBJ whole genome shotgun (WGS) entry which is preliminary data.</text>
</comment>
<evidence type="ECO:0000313" key="4">
    <source>
        <dbReference type="Proteomes" id="UP001484097"/>
    </source>
</evidence>
<dbReference type="Gene3D" id="1.10.3300.10">
    <property type="entry name" value="Jann2411-like domain"/>
    <property type="match status" value="1"/>
</dbReference>
<dbReference type="SUPFAM" id="SSF160904">
    <property type="entry name" value="Jann2411-like"/>
    <property type="match status" value="1"/>
</dbReference>
<accession>A0ABV0IJ89</accession>
<dbReference type="Proteomes" id="UP001484097">
    <property type="component" value="Unassembled WGS sequence"/>
</dbReference>
<name>A0ABV0IJ89_9MICC</name>
<sequence>MFSAITTSRLALAATLANTAPGFRGGRQLPDRLDGAAGLPSALPAILPGWGFEEDPSSATLRSVRKLRAAVAGVWQDAAAEDADAALEGLNALLGAAGPVRAVLPPGSTVRSPAILAAGHEGDAPDKAASTAFALALAEVALAGELTRLRTCSGEDCSNAFVDLTRNRSKQFCDEANCANRAHVKAYRARRAAEAAAAGEEPAEQPSPKDGRAKDGKPGKKNGKPAKKKAKKK</sequence>
<dbReference type="EMBL" id="JBDXMX010000004">
    <property type="protein sequence ID" value="MEO9248233.1"/>
    <property type="molecule type" value="Genomic_DNA"/>
</dbReference>
<protein>
    <submittedName>
        <fullName evidence="3">CGNR zinc finger domain-containing protein</fullName>
    </submittedName>
</protein>
<dbReference type="RefSeq" id="WP_347920832.1">
    <property type="nucleotide sequence ID" value="NZ_JBDXMX010000004.1"/>
</dbReference>
<evidence type="ECO:0000256" key="1">
    <source>
        <dbReference type="SAM" id="MobiDB-lite"/>
    </source>
</evidence>
<feature type="domain" description="Zinc finger CGNR" evidence="2">
    <location>
        <begin position="148"/>
        <end position="191"/>
    </location>
</feature>
<gene>
    <name evidence="3" type="ORF">ABDK96_11110</name>
</gene>
<evidence type="ECO:0000313" key="3">
    <source>
        <dbReference type="EMBL" id="MEO9248233.1"/>
    </source>
</evidence>
<dbReference type="InterPro" id="IPR010852">
    <property type="entry name" value="ABATE"/>
</dbReference>
<keyword evidence="4" id="KW-1185">Reference proteome</keyword>
<dbReference type="InterPro" id="IPR021005">
    <property type="entry name" value="Znf_CGNR"/>
</dbReference>
<feature type="compositionally biased region" description="Basic and acidic residues" evidence="1">
    <location>
        <begin position="207"/>
        <end position="218"/>
    </location>
</feature>
<feature type="region of interest" description="Disordered" evidence="1">
    <location>
        <begin position="189"/>
        <end position="233"/>
    </location>
</feature>
<dbReference type="PANTHER" id="PTHR35525">
    <property type="entry name" value="BLL6575 PROTEIN"/>
    <property type="match status" value="1"/>
</dbReference>
<evidence type="ECO:0000259" key="2">
    <source>
        <dbReference type="Pfam" id="PF11706"/>
    </source>
</evidence>
<dbReference type="Pfam" id="PF07336">
    <property type="entry name" value="ABATE"/>
    <property type="match status" value="1"/>
</dbReference>
<feature type="compositionally biased region" description="Basic residues" evidence="1">
    <location>
        <begin position="219"/>
        <end position="233"/>
    </location>
</feature>
<organism evidence="3 4">
    <name type="scientific">Citricoccus nitrophenolicus</name>
    <dbReference type="NCBI Taxonomy" id="863575"/>
    <lineage>
        <taxon>Bacteria</taxon>
        <taxon>Bacillati</taxon>
        <taxon>Actinomycetota</taxon>
        <taxon>Actinomycetes</taxon>
        <taxon>Micrococcales</taxon>
        <taxon>Micrococcaceae</taxon>
        <taxon>Citricoccus</taxon>
    </lineage>
</organism>
<proteinExistence type="predicted"/>
<dbReference type="PANTHER" id="PTHR35525:SF3">
    <property type="entry name" value="BLL6575 PROTEIN"/>
    <property type="match status" value="1"/>
</dbReference>